<dbReference type="PANTHER" id="PTHR43213:SF5">
    <property type="entry name" value="BIFUNCTIONAL DTTP_UTP PYROPHOSPHATASE_METHYLTRANSFERASE PROTEIN-RELATED"/>
    <property type="match status" value="1"/>
</dbReference>
<feature type="site" description="Important for substrate specificity" evidence="6">
    <location>
        <position position="17"/>
    </location>
</feature>
<evidence type="ECO:0000256" key="5">
    <source>
        <dbReference type="ARBA" id="ARBA00023080"/>
    </source>
</evidence>
<gene>
    <name evidence="7" type="ORF">PQ456_17210</name>
</gene>
<accession>A0AAX3LYE9</accession>
<dbReference type="RefSeq" id="WP_273613377.1">
    <property type="nucleotide sequence ID" value="NZ_CP117416.1"/>
</dbReference>
<evidence type="ECO:0000256" key="4">
    <source>
        <dbReference type="ARBA" id="ARBA00022801"/>
    </source>
</evidence>
<proteinExistence type="inferred from homology"/>
<dbReference type="EMBL" id="CP117416">
    <property type="protein sequence ID" value="WCT54911.1"/>
    <property type="molecule type" value="Genomic_DNA"/>
</dbReference>
<dbReference type="GO" id="GO:0047429">
    <property type="term" value="F:nucleoside triphosphate diphosphatase activity"/>
    <property type="evidence" value="ECO:0007669"/>
    <property type="project" value="UniProtKB-EC"/>
</dbReference>
<sequence>MNRESTRRLILASASPRRKELMTSLQLEFEVLPSDTDESVPEDWSPEQVVKELALRKATAVQHHYTTEVADSIIIGSDTIVVLDKRIFGKPRDYDEAVAMLDALQGRSHYVYTSVACIDTSTGVTRVEYRRTLVHMKPLTPSKIQSYVLSGEPADKAGAYAIQGLGSTLIDKIEGCYFTVVGLPVSLLSDMLEQFGVQII</sequence>
<dbReference type="FunFam" id="3.90.950.10:FF:000005">
    <property type="entry name" value="7-methyl-GTP pyrophosphatase"/>
    <property type="match status" value="1"/>
</dbReference>
<evidence type="ECO:0000313" key="8">
    <source>
        <dbReference type="Proteomes" id="UP001220509"/>
    </source>
</evidence>
<reference evidence="7 8" key="1">
    <citation type="submission" date="2023-02" db="EMBL/GenBank/DDBJ databases">
        <title>Genome sequence of Paenibacillus kyungheensis KACC 18744.</title>
        <authorList>
            <person name="Kim S."/>
            <person name="Heo J."/>
            <person name="Kwon S.-W."/>
        </authorList>
    </citation>
    <scope>NUCLEOTIDE SEQUENCE [LARGE SCALE GENOMIC DNA]</scope>
    <source>
        <strain evidence="7 8">KACC 18744</strain>
    </source>
</reference>
<dbReference type="GO" id="GO:0005737">
    <property type="term" value="C:cytoplasm"/>
    <property type="evidence" value="ECO:0007669"/>
    <property type="project" value="UniProtKB-SubCell"/>
</dbReference>
<comment type="subcellular location">
    <subcellularLocation>
        <location evidence="2 6">Cytoplasm</location>
    </subcellularLocation>
</comment>
<dbReference type="Pfam" id="PF02545">
    <property type="entry name" value="Maf"/>
    <property type="match status" value="1"/>
</dbReference>
<feature type="active site" description="Proton acceptor" evidence="6">
    <location>
        <position position="78"/>
    </location>
</feature>
<evidence type="ECO:0000256" key="3">
    <source>
        <dbReference type="ARBA" id="ARBA00022490"/>
    </source>
</evidence>
<evidence type="ECO:0000256" key="6">
    <source>
        <dbReference type="HAMAP-Rule" id="MF_00528"/>
    </source>
</evidence>
<name>A0AAX3LYE9_9BACL</name>
<evidence type="ECO:0000313" key="7">
    <source>
        <dbReference type="EMBL" id="WCT54911.1"/>
    </source>
</evidence>
<comment type="cofactor">
    <cofactor evidence="1 6">
        <name>a divalent metal cation</name>
        <dbReference type="ChEBI" id="CHEBI:60240"/>
    </cofactor>
</comment>
<dbReference type="GO" id="GO:0009117">
    <property type="term" value="P:nucleotide metabolic process"/>
    <property type="evidence" value="ECO:0007669"/>
    <property type="project" value="UniProtKB-KW"/>
</dbReference>
<dbReference type="Proteomes" id="UP001220509">
    <property type="component" value="Chromosome"/>
</dbReference>
<dbReference type="SUPFAM" id="SSF52972">
    <property type="entry name" value="ITPase-like"/>
    <property type="match status" value="1"/>
</dbReference>
<evidence type="ECO:0000256" key="1">
    <source>
        <dbReference type="ARBA" id="ARBA00001968"/>
    </source>
</evidence>
<feature type="site" description="Important for substrate specificity" evidence="6">
    <location>
        <position position="79"/>
    </location>
</feature>
<dbReference type="AlphaFoldDB" id="A0AAX3LYE9"/>
<dbReference type="CDD" id="cd00555">
    <property type="entry name" value="Maf"/>
    <property type="match status" value="1"/>
</dbReference>
<dbReference type="EC" id="3.6.1.9" evidence="6"/>
<comment type="catalytic activity">
    <reaction evidence="6">
        <text>UTP + H2O = UMP + diphosphate + H(+)</text>
        <dbReference type="Rhea" id="RHEA:29395"/>
        <dbReference type="ChEBI" id="CHEBI:15377"/>
        <dbReference type="ChEBI" id="CHEBI:15378"/>
        <dbReference type="ChEBI" id="CHEBI:33019"/>
        <dbReference type="ChEBI" id="CHEBI:46398"/>
        <dbReference type="ChEBI" id="CHEBI:57865"/>
        <dbReference type="EC" id="3.6.1.9"/>
    </reaction>
</comment>
<dbReference type="NCBIfam" id="TIGR00172">
    <property type="entry name" value="maf"/>
    <property type="match status" value="1"/>
</dbReference>
<comment type="function">
    <text evidence="6">Nucleoside triphosphate pyrophosphatase that hydrolyzes dTTP and UTP. May have a dual role in cell division arrest and in preventing the incorporation of modified nucleotides into cellular nucleic acids.</text>
</comment>
<keyword evidence="8" id="KW-1185">Reference proteome</keyword>
<evidence type="ECO:0000256" key="2">
    <source>
        <dbReference type="ARBA" id="ARBA00004496"/>
    </source>
</evidence>
<keyword evidence="4 6" id="KW-0378">Hydrolase</keyword>
<comment type="catalytic activity">
    <reaction evidence="6">
        <text>dTTP + H2O = dTMP + diphosphate + H(+)</text>
        <dbReference type="Rhea" id="RHEA:28534"/>
        <dbReference type="ChEBI" id="CHEBI:15377"/>
        <dbReference type="ChEBI" id="CHEBI:15378"/>
        <dbReference type="ChEBI" id="CHEBI:33019"/>
        <dbReference type="ChEBI" id="CHEBI:37568"/>
        <dbReference type="ChEBI" id="CHEBI:63528"/>
        <dbReference type="EC" id="3.6.1.9"/>
    </reaction>
</comment>
<dbReference type="PANTHER" id="PTHR43213">
    <property type="entry name" value="BIFUNCTIONAL DTTP/UTP PYROPHOSPHATASE/METHYLTRANSFERASE PROTEIN-RELATED"/>
    <property type="match status" value="1"/>
</dbReference>
<feature type="site" description="Important for substrate specificity" evidence="6">
    <location>
        <position position="163"/>
    </location>
</feature>
<comment type="caution">
    <text evidence="6">Lacks conserved residue(s) required for the propagation of feature annotation.</text>
</comment>
<dbReference type="Gene3D" id="3.90.950.10">
    <property type="match status" value="1"/>
</dbReference>
<dbReference type="KEGG" id="pka:PQ456_17210"/>
<keyword evidence="3 6" id="KW-0963">Cytoplasm</keyword>
<dbReference type="InterPro" id="IPR029001">
    <property type="entry name" value="ITPase-like_fam"/>
</dbReference>
<dbReference type="HAMAP" id="MF_00528">
    <property type="entry name" value="Maf"/>
    <property type="match status" value="1"/>
</dbReference>
<dbReference type="InterPro" id="IPR003697">
    <property type="entry name" value="Maf-like"/>
</dbReference>
<organism evidence="7 8">
    <name type="scientific">Paenibacillus kyungheensis</name>
    <dbReference type="NCBI Taxonomy" id="1452732"/>
    <lineage>
        <taxon>Bacteria</taxon>
        <taxon>Bacillati</taxon>
        <taxon>Bacillota</taxon>
        <taxon>Bacilli</taxon>
        <taxon>Bacillales</taxon>
        <taxon>Paenibacillaceae</taxon>
        <taxon>Paenibacillus</taxon>
    </lineage>
</organism>
<comment type="similarity">
    <text evidence="6">Belongs to the Maf family. YhdE subfamily.</text>
</comment>
<protein>
    <recommendedName>
        <fullName evidence="6">dTTP/UTP pyrophosphatase</fullName>
        <shortName evidence="6">dTTPase/UTPase</shortName>
        <ecNumber evidence="6">3.6.1.9</ecNumber>
    </recommendedName>
    <alternativeName>
        <fullName evidence="6">Nucleoside triphosphate pyrophosphatase</fullName>
    </alternativeName>
    <alternativeName>
        <fullName evidence="6">Nucleotide pyrophosphatase</fullName>
        <shortName evidence="6">Nucleotide PPase</shortName>
    </alternativeName>
</protein>
<dbReference type="PIRSF" id="PIRSF006305">
    <property type="entry name" value="Maf"/>
    <property type="match status" value="1"/>
</dbReference>
<keyword evidence="5 6" id="KW-0546">Nucleotide metabolism</keyword>